<dbReference type="EC" id="7.1.1.2" evidence="4 18"/>
<comment type="function">
    <text evidence="1">Core subunit of the mitochondrial membrane respiratory chain NADH dehydrogenase (Complex I) that is believed to belong to the minimal assembly required for catalysis. Complex I functions in the transfer of electrons from NADH to the respiratory chain. The immediate electron acceptor for the enzyme is believed to be ubiquinone.</text>
</comment>
<name>A0A346RI44_9COLE</name>
<geneLocation type="mitochondrion" evidence="20"/>
<evidence type="ECO:0000256" key="1">
    <source>
        <dbReference type="ARBA" id="ARBA00003257"/>
    </source>
</evidence>
<dbReference type="InterPro" id="IPR003917">
    <property type="entry name" value="NADH_UbQ_OxRdtase_chain2"/>
</dbReference>
<evidence type="ECO:0000313" key="20">
    <source>
        <dbReference type="EMBL" id="AXS65741.1"/>
    </source>
</evidence>
<dbReference type="AlphaFoldDB" id="A0A346RI44"/>
<protein>
    <recommendedName>
        <fullName evidence="5 18">NADH-ubiquinone oxidoreductase chain 2</fullName>
        <ecNumber evidence="4 18">7.1.1.2</ecNumber>
    </recommendedName>
</protein>
<dbReference type="GO" id="GO:0008137">
    <property type="term" value="F:NADH dehydrogenase (ubiquinone) activity"/>
    <property type="evidence" value="ECO:0007669"/>
    <property type="project" value="UniProtKB-EC"/>
</dbReference>
<reference evidence="20" key="1">
    <citation type="journal article" date="2018" name="J. ISSAAS">
        <title>The contribution of mitochondrial metagenomics to large-scale data mining and phylogenetic analysis of Coleoptera.</title>
        <authorList>
            <person name="Miller K."/>
            <person name="Linard B."/>
            <person name="Motyka M."/>
            <person name="Bocek M."/>
            <person name="Vogler A.P."/>
        </authorList>
    </citation>
    <scope>NUCLEOTIDE SEQUENCE</scope>
</reference>
<evidence type="ECO:0000256" key="17">
    <source>
        <dbReference type="ARBA" id="ARBA00049551"/>
    </source>
</evidence>
<evidence type="ECO:0000256" key="7">
    <source>
        <dbReference type="ARBA" id="ARBA00022660"/>
    </source>
</evidence>
<evidence type="ECO:0000256" key="12">
    <source>
        <dbReference type="ARBA" id="ARBA00022989"/>
    </source>
</evidence>
<organism evidence="20">
    <name type="scientific">Staphylinoidea sp. 13 KM-2017</name>
    <dbReference type="NCBI Taxonomy" id="2219453"/>
    <lineage>
        <taxon>Eukaryota</taxon>
        <taxon>Metazoa</taxon>
        <taxon>Ecdysozoa</taxon>
        <taxon>Arthropoda</taxon>
        <taxon>Hexapoda</taxon>
        <taxon>Insecta</taxon>
        <taxon>Pterygota</taxon>
        <taxon>Neoptera</taxon>
        <taxon>Endopterygota</taxon>
        <taxon>Coleoptera</taxon>
        <taxon>Polyphaga</taxon>
        <taxon>Staphyliniformia</taxon>
    </lineage>
</organism>
<accession>A0A346RI44</accession>
<evidence type="ECO:0000259" key="19">
    <source>
        <dbReference type="Pfam" id="PF00361"/>
    </source>
</evidence>
<keyword evidence="12 18" id="KW-1133">Transmembrane helix</keyword>
<dbReference type="EMBL" id="MG193435">
    <property type="protein sequence ID" value="AXS65741.1"/>
    <property type="molecule type" value="Genomic_DNA"/>
</dbReference>
<dbReference type="GO" id="GO:0006120">
    <property type="term" value="P:mitochondrial electron transport, NADH to ubiquinone"/>
    <property type="evidence" value="ECO:0007669"/>
    <property type="project" value="InterPro"/>
</dbReference>
<evidence type="ECO:0000256" key="6">
    <source>
        <dbReference type="ARBA" id="ARBA00022448"/>
    </source>
</evidence>
<dbReference type="PANTHER" id="PTHR46552:SF1">
    <property type="entry name" value="NADH-UBIQUINONE OXIDOREDUCTASE CHAIN 2"/>
    <property type="match status" value="1"/>
</dbReference>
<keyword evidence="11 18" id="KW-0249">Electron transport</keyword>
<keyword evidence="13 18" id="KW-0520">NAD</keyword>
<comment type="catalytic activity">
    <reaction evidence="17 18">
        <text>a ubiquinone + NADH + 5 H(+)(in) = a ubiquinol + NAD(+) + 4 H(+)(out)</text>
        <dbReference type="Rhea" id="RHEA:29091"/>
        <dbReference type="Rhea" id="RHEA-COMP:9565"/>
        <dbReference type="Rhea" id="RHEA-COMP:9566"/>
        <dbReference type="ChEBI" id="CHEBI:15378"/>
        <dbReference type="ChEBI" id="CHEBI:16389"/>
        <dbReference type="ChEBI" id="CHEBI:17976"/>
        <dbReference type="ChEBI" id="CHEBI:57540"/>
        <dbReference type="ChEBI" id="CHEBI:57945"/>
        <dbReference type="EC" id="7.1.1.2"/>
    </reaction>
</comment>
<evidence type="ECO:0000256" key="2">
    <source>
        <dbReference type="ARBA" id="ARBA00004448"/>
    </source>
</evidence>
<evidence type="ECO:0000256" key="18">
    <source>
        <dbReference type="RuleBase" id="RU003403"/>
    </source>
</evidence>
<sequence>MLFFIMILISTMISISSTSWFGMWLGLEINLLSIIPLMNSNINSLSNEASLKYFIVQAISSTILLMSIILMSNFFINNNSIIMMMNSSLLTKMGSAPFHFWFPEVMEGISWFNSLIMLTWQKITPMILIMYNFNNYLFFSLIIIICLIISGFMGINQISLRKILAYSSINHLGWMIASMFYSQTIWKFYFIIYSIISLNIIILFYNLNIFYLKQLFLKINNNFNLKFIFILNFMSLGGIPPFLGFLPKWLVIQALINMKMLLMAFLMIILTLLTLYFYMRLSFSTLIINITQMNYKINKINLIMPLILNFIILMSLNFMLFFNLN</sequence>
<comment type="subcellular location">
    <subcellularLocation>
        <location evidence="2 18">Mitochondrion inner membrane</location>
        <topology evidence="2 18">Multi-pass membrane protein</topology>
    </subcellularLocation>
</comment>
<evidence type="ECO:0000256" key="11">
    <source>
        <dbReference type="ARBA" id="ARBA00022982"/>
    </source>
</evidence>
<dbReference type="PANTHER" id="PTHR46552">
    <property type="entry name" value="NADH-UBIQUINONE OXIDOREDUCTASE CHAIN 2"/>
    <property type="match status" value="1"/>
</dbReference>
<evidence type="ECO:0000256" key="14">
    <source>
        <dbReference type="ARBA" id="ARBA00023075"/>
    </source>
</evidence>
<evidence type="ECO:0000256" key="8">
    <source>
        <dbReference type="ARBA" id="ARBA00022692"/>
    </source>
</evidence>
<dbReference type="GO" id="GO:0005743">
    <property type="term" value="C:mitochondrial inner membrane"/>
    <property type="evidence" value="ECO:0007669"/>
    <property type="project" value="UniProtKB-SubCell"/>
</dbReference>
<feature type="transmembrane region" description="Helical" evidence="18">
    <location>
        <begin position="223"/>
        <end position="246"/>
    </location>
</feature>
<comment type="function">
    <text evidence="18">Core subunit of the mitochondrial membrane respiratory chain NADH dehydrogenase (Complex I) which catalyzes electron transfer from NADH through the respiratory chain, using ubiquinone as an electron acceptor. Essential for the catalytic activity and assembly of complex I.</text>
</comment>
<dbReference type="Pfam" id="PF00361">
    <property type="entry name" value="Proton_antipo_M"/>
    <property type="match status" value="1"/>
</dbReference>
<feature type="transmembrane region" description="Helical" evidence="18">
    <location>
        <begin position="136"/>
        <end position="156"/>
    </location>
</feature>
<keyword evidence="8 18" id="KW-0812">Transmembrane</keyword>
<evidence type="ECO:0000256" key="3">
    <source>
        <dbReference type="ARBA" id="ARBA00007012"/>
    </source>
</evidence>
<feature type="domain" description="NADH:quinone oxidoreductase/Mrp antiporter transmembrane" evidence="19">
    <location>
        <begin position="17"/>
        <end position="274"/>
    </location>
</feature>
<comment type="similarity">
    <text evidence="3 18">Belongs to the complex I subunit 2 family.</text>
</comment>
<keyword evidence="7 18" id="KW-0679">Respiratory chain</keyword>
<keyword evidence="10 18" id="KW-1278">Translocase</keyword>
<keyword evidence="9 18" id="KW-0999">Mitochondrion inner membrane</keyword>
<evidence type="ECO:0000256" key="9">
    <source>
        <dbReference type="ARBA" id="ARBA00022792"/>
    </source>
</evidence>
<feature type="transmembrane region" description="Helical" evidence="18">
    <location>
        <begin position="188"/>
        <end position="211"/>
    </location>
</feature>
<feature type="transmembrane region" description="Helical" evidence="18">
    <location>
        <begin position="258"/>
        <end position="279"/>
    </location>
</feature>
<proteinExistence type="inferred from homology"/>
<keyword evidence="15 18" id="KW-0496">Mitochondrion</keyword>
<dbReference type="InterPro" id="IPR001750">
    <property type="entry name" value="ND/Mrp_TM"/>
</dbReference>
<keyword evidence="14 18" id="KW-0830">Ubiquinone</keyword>
<feature type="transmembrane region" description="Helical" evidence="18">
    <location>
        <begin position="300"/>
        <end position="322"/>
    </location>
</feature>
<keyword evidence="16 18" id="KW-0472">Membrane</keyword>
<gene>
    <name evidence="20" type="primary">nad2</name>
</gene>
<evidence type="ECO:0000256" key="10">
    <source>
        <dbReference type="ARBA" id="ARBA00022967"/>
    </source>
</evidence>
<evidence type="ECO:0000256" key="5">
    <source>
        <dbReference type="ARBA" id="ARBA00021008"/>
    </source>
</evidence>
<dbReference type="InterPro" id="IPR050175">
    <property type="entry name" value="Complex_I_Subunit_2"/>
</dbReference>
<evidence type="ECO:0000256" key="13">
    <source>
        <dbReference type="ARBA" id="ARBA00023027"/>
    </source>
</evidence>
<feature type="transmembrane region" description="Helical" evidence="18">
    <location>
        <begin position="54"/>
        <end position="76"/>
    </location>
</feature>
<evidence type="ECO:0000256" key="15">
    <source>
        <dbReference type="ARBA" id="ARBA00023128"/>
    </source>
</evidence>
<keyword evidence="6" id="KW-0813">Transport</keyword>
<evidence type="ECO:0000256" key="4">
    <source>
        <dbReference type="ARBA" id="ARBA00012944"/>
    </source>
</evidence>
<evidence type="ECO:0000256" key="16">
    <source>
        <dbReference type="ARBA" id="ARBA00023136"/>
    </source>
</evidence>
<dbReference type="PRINTS" id="PR01436">
    <property type="entry name" value="NADHDHGNASE2"/>
</dbReference>